<dbReference type="EMBL" id="JBHUEM010000003">
    <property type="protein sequence ID" value="MFD1735417.1"/>
    <property type="molecule type" value="Genomic_DNA"/>
</dbReference>
<comment type="caution">
    <text evidence="1">The sequence shown here is derived from an EMBL/GenBank/DDBJ whole genome shotgun (WGS) entry which is preliminary data.</text>
</comment>
<organism evidence="1 2">
    <name type="scientific">Bacillus salitolerans</name>
    <dbReference type="NCBI Taxonomy" id="1437434"/>
    <lineage>
        <taxon>Bacteria</taxon>
        <taxon>Bacillati</taxon>
        <taxon>Bacillota</taxon>
        <taxon>Bacilli</taxon>
        <taxon>Bacillales</taxon>
        <taxon>Bacillaceae</taxon>
        <taxon>Bacillus</taxon>
    </lineage>
</organism>
<evidence type="ECO:0000313" key="1">
    <source>
        <dbReference type="EMBL" id="MFD1735417.1"/>
    </source>
</evidence>
<dbReference type="Proteomes" id="UP001597214">
    <property type="component" value="Unassembled WGS sequence"/>
</dbReference>
<proteinExistence type="predicted"/>
<evidence type="ECO:0000313" key="2">
    <source>
        <dbReference type="Proteomes" id="UP001597214"/>
    </source>
</evidence>
<sequence length="78" mass="9110">MDGLIQEYYEMYQGLPNYRPIVRNNIKEDAFTIAVLEIMYKKILNLDFNASNVESISKYIVAPPDGGIDIFIEYEDKR</sequence>
<dbReference type="RefSeq" id="WP_377926516.1">
    <property type="nucleotide sequence ID" value="NZ_JBHUEM010000003.1"/>
</dbReference>
<keyword evidence="2" id="KW-1185">Reference proteome</keyword>
<protein>
    <submittedName>
        <fullName evidence="1">Uncharacterized protein</fullName>
    </submittedName>
</protein>
<accession>A0ABW4LLN3</accession>
<reference evidence="2" key="1">
    <citation type="journal article" date="2019" name="Int. J. Syst. Evol. Microbiol.">
        <title>The Global Catalogue of Microorganisms (GCM) 10K type strain sequencing project: providing services to taxonomists for standard genome sequencing and annotation.</title>
        <authorList>
            <consortium name="The Broad Institute Genomics Platform"/>
            <consortium name="The Broad Institute Genome Sequencing Center for Infectious Disease"/>
            <person name="Wu L."/>
            <person name="Ma J."/>
        </authorList>
    </citation>
    <scope>NUCLEOTIDE SEQUENCE [LARGE SCALE GENOMIC DNA]</scope>
    <source>
        <strain evidence="2">CCUG 49339</strain>
    </source>
</reference>
<name>A0ABW4LLN3_9BACI</name>
<gene>
    <name evidence="1" type="ORF">ACFSCX_02470</name>
</gene>